<evidence type="ECO:0000256" key="5">
    <source>
        <dbReference type="SAM" id="MobiDB-lite"/>
    </source>
</evidence>
<dbReference type="PROSITE" id="PS50888">
    <property type="entry name" value="BHLH"/>
    <property type="match status" value="1"/>
</dbReference>
<evidence type="ECO:0000256" key="3">
    <source>
        <dbReference type="ARBA" id="ARBA00023163"/>
    </source>
</evidence>
<organism evidence="7 8">
    <name type="scientific">Ilex paraguariensis</name>
    <name type="common">yerba mate</name>
    <dbReference type="NCBI Taxonomy" id="185542"/>
    <lineage>
        <taxon>Eukaryota</taxon>
        <taxon>Viridiplantae</taxon>
        <taxon>Streptophyta</taxon>
        <taxon>Embryophyta</taxon>
        <taxon>Tracheophyta</taxon>
        <taxon>Spermatophyta</taxon>
        <taxon>Magnoliopsida</taxon>
        <taxon>eudicotyledons</taxon>
        <taxon>Gunneridae</taxon>
        <taxon>Pentapetalae</taxon>
        <taxon>asterids</taxon>
        <taxon>campanulids</taxon>
        <taxon>Aquifoliales</taxon>
        <taxon>Aquifoliaceae</taxon>
        <taxon>Ilex</taxon>
    </lineage>
</organism>
<dbReference type="Pfam" id="PF00010">
    <property type="entry name" value="HLH"/>
    <property type="match status" value="1"/>
</dbReference>
<keyword evidence="4" id="KW-0539">Nucleus</keyword>
<proteinExistence type="predicted"/>
<dbReference type="SUPFAM" id="SSF47459">
    <property type="entry name" value="HLH, helix-loop-helix DNA-binding domain"/>
    <property type="match status" value="1"/>
</dbReference>
<dbReference type="PANTHER" id="PTHR12565:SF112">
    <property type="entry name" value="TRANSCRIPTION FACTOR BHLH48-RELATED"/>
    <property type="match status" value="1"/>
</dbReference>
<evidence type="ECO:0000256" key="2">
    <source>
        <dbReference type="ARBA" id="ARBA00023015"/>
    </source>
</evidence>
<dbReference type="AlphaFoldDB" id="A0ABC8SRD4"/>
<feature type="domain" description="BHLH" evidence="6">
    <location>
        <begin position="162"/>
        <end position="224"/>
    </location>
</feature>
<dbReference type="Proteomes" id="UP001642360">
    <property type="component" value="Unassembled WGS sequence"/>
</dbReference>
<comment type="caution">
    <text evidence="7">The sequence shown here is derived from an EMBL/GenBank/DDBJ whole genome shotgun (WGS) entry which is preliminary data.</text>
</comment>
<comment type="subcellular location">
    <subcellularLocation>
        <location evidence="1">Nucleus</location>
    </subcellularLocation>
</comment>
<gene>
    <name evidence="7" type="ORF">ILEXP_LOCUS25762</name>
</gene>
<evidence type="ECO:0000256" key="4">
    <source>
        <dbReference type="ARBA" id="ARBA00023242"/>
    </source>
</evidence>
<evidence type="ECO:0000256" key="1">
    <source>
        <dbReference type="ARBA" id="ARBA00004123"/>
    </source>
</evidence>
<evidence type="ECO:0000259" key="6">
    <source>
        <dbReference type="PROSITE" id="PS50888"/>
    </source>
</evidence>
<keyword evidence="2" id="KW-0805">Transcription regulation</keyword>
<sequence>MEGTEVRSASCGAKSEEIEVDSFRFREEIQRLMPIPPPETGSSFTALLELPANQAMQILDSPETDDAPPTLYGCRIEHPKPCMTIFPSCTALVDQTSKPSVFATAEKCWRIRAQNWIRSSAKRKEREKKVKGSNDKSKTVANEKIEDGEKLPYVHVRARRGQATDSHSLAERARREKINARIKQLQELIPGCKKLLSMRLAAVNPRIDLNLDSLLAAETPTQDLKRTVCHNQCGQTGGDQTWTTCAICHVCTFTTSKLFIRLQSVNMGGSAMDTDFPGMVMPLMWPEGQVNGNRQQYQLLQHCDGLHESAWGRGIDYSCFVTPENSILSFDSSANSAPFHSNQLKCRYEGILKLQL</sequence>
<dbReference type="GO" id="GO:0005634">
    <property type="term" value="C:nucleus"/>
    <property type="evidence" value="ECO:0007669"/>
    <property type="project" value="UniProtKB-SubCell"/>
</dbReference>
<dbReference type="InterPro" id="IPR024097">
    <property type="entry name" value="bHLH_ZIP_TF"/>
</dbReference>
<dbReference type="EMBL" id="CAUOFW020002959">
    <property type="protein sequence ID" value="CAK9157212.1"/>
    <property type="molecule type" value="Genomic_DNA"/>
</dbReference>
<evidence type="ECO:0000313" key="8">
    <source>
        <dbReference type="Proteomes" id="UP001642360"/>
    </source>
</evidence>
<keyword evidence="8" id="KW-1185">Reference proteome</keyword>
<dbReference type="InterPro" id="IPR036638">
    <property type="entry name" value="HLH_DNA-bd_sf"/>
</dbReference>
<dbReference type="GO" id="GO:0006355">
    <property type="term" value="P:regulation of DNA-templated transcription"/>
    <property type="evidence" value="ECO:0007669"/>
    <property type="project" value="UniProtKB-ARBA"/>
</dbReference>
<accession>A0ABC8SRD4</accession>
<dbReference type="Gene3D" id="4.10.280.10">
    <property type="entry name" value="Helix-loop-helix DNA-binding domain"/>
    <property type="match status" value="1"/>
</dbReference>
<feature type="region of interest" description="Disordered" evidence="5">
    <location>
        <begin position="120"/>
        <end position="141"/>
    </location>
</feature>
<reference evidence="7 8" key="1">
    <citation type="submission" date="2024-02" db="EMBL/GenBank/DDBJ databases">
        <authorList>
            <person name="Vignale AGUSTIN F."/>
            <person name="Sosa J E."/>
            <person name="Modenutti C."/>
        </authorList>
    </citation>
    <scope>NUCLEOTIDE SEQUENCE [LARGE SCALE GENOMIC DNA]</scope>
</reference>
<evidence type="ECO:0000313" key="7">
    <source>
        <dbReference type="EMBL" id="CAK9157212.1"/>
    </source>
</evidence>
<dbReference type="PANTHER" id="PTHR12565">
    <property type="entry name" value="STEROL REGULATORY ELEMENT-BINDING PROTEIN"/>
    <property type="match status" value="1"/>
</dbReference>
<keyword evidence="3" id="KW-0804">Transcription</keyword>
<name>A0ABC8SRD4_9AQUA</name>
<feature type="compositionally biased region" description="Basic and acidic residues" evidence="5">
    <location>
        <begin position="122"/>
        <end position="141"/>
    </location>
</feature>
<dbReference type="InterPro" id="IPR011598">
    <property type="entry name" value="bHLH_dom"/>
</dbReference>
<protein>
    <recommendedName>
        <fullName evidence="6">BHLH domain-containing protein</fullName>
    </recommendedName>
</protein>